<feature type="binding site" evidence="10">
    <location>
        <position position="290"/>
    </location>
    <ligand>
        <name>Mn(2+)</name>
        <dbReference type="ChEBI" id="CHEBI:29035"/>
    </ligand>
</feature>
<dbReference type="InterPro" id="IPR005150">
    <property type="entry name" value="Cellulose_synth"/>
</dbReference>
<evidence type="ECO:0000256" key="11">
    <source>
        <dbReference type="SAM" id="Phobius"/>
    </source>
</evidence>
<gene>
    <name evidence="12" type="ORF">GH714_004181</name>
</gene>
<evidence type="ECO:0000256" key="6">
    <source>
        <dbReference type="ARBA" id="ARBA00023136"/>
    </source>
</evidence>
<reference evidence="12 13" key="1">
    <citation type="journal article" date="2020" name="Mol. Plant">
        <title>The Chromosome-Based Rubber Tree Genome Provides New Insights into Spurge Genome Evolution and Rubber Biosynthesis.</title>
        <authorList>
            <person name="Liu J."/>
            <person name="Shi C."/>
            <person name="Shi C.C."/>
            <person name="Li W."/>
            <person name="Zhang Q.J."/>
            <person name="Zhang Y."/>
            <person name="Li K."/>
            <person name="Lu H.F."/>
            <person name="Shi C."/>
            <person name="Zhu S.T."/>
            <person name="Xiao Z.Y."/>
            <person name="Nan H."/>
            <person name="Yue Y."/>
            <person name="Zhu X.G."/>
            <person name="Wu Y."/>
            <person name="Hong X.N."/>
            <person name="Fan G.Y."/>
            <person name="Tong Y."/>
            <person name="Zhang D."/>
            <person name="Mao C.L."/>
            <person name="Liu Y.L."/>
            <person name="Hao S.J."/>
            <person name="Liu W.Q."/>
            <person name="Lv M.Q."/>
            <person name="Zhang H.B."/>
            <person name="Liu Y."/>
            <person name="Hu-Tang G.R."/>
            <person name="Wang J.P."/>
            <person name="Wang J.H."/>
            <person name="Sun Y.H."/>
            <person name="Ni S.B."/>
            <person name="Chen W.B."/>
            <person name="Zhang X.C."/>
            <person name="Jiao Y.N."/>
            <person name="Eichler E.E."/>
            <person name="Li G.H."/>
            <person name="Liu X."/>
            <person name="Gao L.Z."/>
        </authorList>
    </citation>
    <scope>NUCLEOTIDE SEQUENCE [LARGE SCALE GENOMIC DNA]</scope>
    <source>
        <strain evidence="13">cv. GT1</strain>
        <tissue evidence="12">Leaf</tissue>
    </source>
</reference>
<accession>A0A6A6KQ95</accession>
<feature type="binding site" evidence="9">
    <location>
        <position position="141"/>
    </location>
    <ligand>
        <name>UDP-alpha-D-glucose</name>
        <dbReference type="ChEBI" id="CHEBI:58885"/>
    </ligand>
</feature>
<feature type="transmembrane region" description="Helical" evidence="11">
    <location>
        <begin position="1210"/>
        <end position="1234"/>
    </location>
</feature>
<keyword evidence="6 11" id="KW-0472">Membrane</keyword>
<evidence type="ECO:0000256" key="3">
    <source>
        <dbReference type="ARBA" id="ARBA00022679"/>
    </source>
</evidence>
<feature type="active site" evidence="8">
    <location>
        <position position="448"/>
    </location>
</feature>
<feature type="transmembrane region" description="Helical" evidence="11">
    <location>
        <begin position="54"/>
        <end position="74"/>
    </location>
</feature>
<proteinExistence type="predicted"/>
<dbReference type="GO" id="GO:0030244">
    <property type="term" value="P:cellulose biosynthetic process"/>
    <property type="evidence" value="ECO:0007669"/>
    <property type="project" value="InterPro"/>
</dbReference>
<dbReference type="GO" id="GO:0071555">
    <property type="term" value="P:cell wall organization"/>
    <property type="evidence" value="ECO:0007669"/>
    <property type="project" value="UniProtKB-KW"/>
</dbReference>
<dbReference type="FunFam" id="3.90.550.10:FF:000194">
    <property type="entry name" value="Cellulose synthase-like protein G2 isoform A"/>
    <property type="match status" value="3"/>
</dbReference>
<keyword evidence="13" id="KW-1185">Reference proteome</keyword>
<evidence type="ECO:0000256" key="10">
    <source>
        <dbReference type="PIRSR" id="PIRSR605150-3"/>
    </source>
</evidence>
<dbReference type="Proteomes" id="UP000467840">
    <property type="component" value="Chromosome 2"/>
</dbReference>
<dbReference type="InterPro" id="IPR029044">
    <property type="entry name" value="Nucleotide-diphossugar_trans"/>
</dbReference>
<feature type="binding site" evidence="10">
    <location>
        <position position="266"/>
    </location>
    <ligand>
        <name>Mn(2+)</name>
        <dbReference type="ChEBI" id="CHEBI:29035"/>
    </ligand>
</feature>
<dbReference type="GO" id="GO:0016760">
    <property type="term" value="F:cellulose synthase (UDP-forming) activity"/>
    <property type="evidence" value="ECO:0007669"/>
    <property type="project" value="InterPro"/>
</dbReference>
<feature type="active site" evidence="8">
    <location>
        <position position="141"/>
    </location>
</feature>
<keyword evidence="5 11" id="KW-1133">Transmembrane helix</keyword>
<dbReference type="GO" id="GO:0016020">
    <property type="term" value="C:membrane"/>
    <property type="evidence" value="ECO:0007669"/>
    <property type="project" value="InterPro"/>
</dbReference>
<evidence type="ECO:0000313" key="13">
    <source>
        <dbReference type="Proteomes" id="UP000467840"/>
    </source>
</evidence>
<feature type="transmembrane region" description="Helical" evidence="11">
    <location>
        <begin position="735"/>
        <end position="755"/>
    </location>
</feature>
<evidence type="ECO:0000313" key="12">
    <source>
        <dbReference type="EMBL" id="KAF2290223.1"/>
    </source>
</evidence>
<sequence>MMEKSLRLHLCHAPKLQIFINRSHGFLHSVALIFLIYHRTSFLFQDPKTRAAPLFLWLLVFASELLLSLIWLLGQAFHWLPVSRTVFPERLPKDEKLPPVDVFICTADPDKEPIVDVMNTVLSAMALDYPAQKLHVYLSDDGGAAITLLGMREACKFARYWLPFCKRFGIKTRCPKAYFSSASDDDSSYRSDEFMAEKQIIQEKYEVFKESLLRSKEDLGFEDTNNITTTRDHPALVEVMQDNSYEMPLLVYVSREKRPSHPHNFKAGALNALLRVSGVISNSPYVLVLDCDMYCNDPTSARQAMCFYLDSNISPSIAFVQFPQRFRNISKTDIYDGQMRSTFKILWHGMDGLKGPILSGSGFYMNRDCLYGNFIQEGNELTELKNLFGLSNEFIKSLGRNYKANVISDGSCSSTPLKEAKLLASCFYESHTKWGEEVGFLYQSVAEDFFTGYMLHCKGWISVYLNPLRPQFLGTCVTSLNDLLIQGTRWSSGLVDIGISRFCPLIYATLRMSFLESLCYAEVSLFPLFYSLSLWCFAIIPQLGLLSGISLYPEVSNSFFPIFATIFLSALSKHLYEVLISGGSIQTWRNEQRLWMMKSISSHVYGSLDAIMKRLGSQWKPVCRTVFPGRLPDDSKLTGIDVFICTADHDKEPTVEAMNTVLSAMALDYPAEKLHVYLSDDGGAAITLHGMREAWKFAKRWLPFCRRYGIKIRYPYFSGVEASFLLQDPKTRATFILWLLVFASELLLSFIWLLGQAFRWLPVSRTVFPERLPKDEKLPPVDVFICTADPDKEPIVDVMNTVLSAVAIDYPAQKLHVYLSDDGGAAITLLGMREACRFARYWLPFCKRFGIKTRCPKAYFSSASDDDSSYRSDEFMAEKQIIQEKYEVFKESLLRSKEDLGFEDTNNITTTRDHPALIEVIQENSNEMPLVVYVSREKRPSHPHNFKAGALNALLRVSGVISNSPYVLVLDCDMYCNDPTSARQAMCFYLDSNISSSLAFVQFPQRFHNFNKTDIHDDGLIRSTFEILWHGMDGLKGPVLSGSGFYMNRDSVCGNFIQKGNDLTELKNAFGLSNEFIKSLGRNYKANVISDGNFSSTCLQETKLLASCSYESHTKWGEEVGFLYLSVTEDVFTGYMLHCKGWISVYLNPLRPQFLGTWVTNLNDLLIQGTRWSSGLVDIGISRFFPLRYATLRMSFLESICYAEISLFPLFYSLTLWCFAIIPQLGLLSGISLYPEVSNSFFPIFATIFLSAISKHYTRSSFLGDQSKRGEMSKEYG</sequence>
<evidence type="ECO:0000256" key="4">
    <source>
        <dbReference type="ARBA" id="ARBA00022692"/>
    </source>
</evidence>
<keyword evidence="3" id="KW-0808">Transferase</keyword>
<dbReference type="EMBL" id="JAAGAX010000015">
    <property type="protein sequence ID" value="KAF2290223.1"/>
    <property type="molecule type" value="Genomic_DNA"/>
</dbReference>
<organism evidence="12 13">
    <name type="scientific">Hevea brasiliensis</name>
    <name type="common">Para rubber tree</name>
    <name type="synonym">Siphonia brasiliensis</name>
    <dbReference type="NCBI Taxonomy" id="3981"/>
    <lineage>
        <taxon>Eukaryota</taxon>
        <taxon>Viridiplantae</taxon>
        <taxon>Streptophyta</taxon>
        <taxon>Embryophyta</taxon>
        <taxon>Tracheophyta</taxon>
        <taxon>Spermatophyta</taxon>
        <taxon>Magnoliopsida</taxon>
        <taxon>eudicotyledons</taxon>
        <taxon>Gunneridae</taxon>
        <taxon>Pentapetalae</taxon>
        <taxon>rosids</taxon>
        <taxon>fabids</taxon>
        <taxon>Malpighiales</taxon>
        <taxon>Euphorbiaceae</taxon>
        <taxon>Crotonoideae</taxon>
        <taxon>Micrandreae</taxon>
        <taxon>Hevea</taxon>
    </lineage>
</organism>
<evidence type="ECO:0000256" key="8">
    <source>
        <dbReference type="PIRSR" id="PIRSR605150-1"/>
    </source>
</evidence>
<evidence type="ECO:0000256" key="1">
    <source>
        <dbReference type="ARBA" id="ARBA00004127"/>
    </source>
</evidence>
<evidence type="ECO:0000256" key="2">
    <source>
        <dbReference type="ARBA" id="ARBA00022676"/>
    </source>
</evidence>
<evidence type="ECO:0000256" key="7">
    <source>
        <dbReference type="ARBA" id="ARBA00023316"/>
    </source>
</evidence>
<keyword evidence="2" id="KW-0328">Glycosyltransferase</keyword>
<evidence type="ECO:0000256" key="5">
    <source>
        <dbReference type="ARBA" id="ARBA00022989"/>
    </source>
</evidence>
<dbReference type="AlphaFoldDB" id="A0A6A6KQ95"/>
<dbReference type="GO" id="GO:0012505">
    <property type="term" value="C:endomembrane system"/>
    <property type="evidence" value="ECO:0007669"/>
    <property type="project" value="UniProtKB-SubCell"/>
</dbReference>
<evidence type="ECO:0008006" key="14">
    <source>
        <dbReference type="Google" id="ProtNLM"/>
    </source>
</evidence>
<feature type="transmembrane region" description="Helical" evidence="11">
    <location>
        <begin position="1241"/>
        <end position="1258"/>
    </location>
</feature>
<feature type="transmembrane region" description="Helical" evidence="11">
    <location>
        <begin position="25"/>
        <end position="42"/>
    </location>
</feature>
<dbReference type="Pfam" id="PF03552">
    <property type="entry name" value="Cellulose_synt"/>
    <property type="match status" value="5"/>
</dbReference>
<dbReference type="PANTHER" id="PTHR13301">
    <property type="entry name" value="X-BOX TRANSCRIPTION FACTOR-RELATED"/>
    <property type="match status" value="1"/>
</dbReference>
<dbReference type="Gene3D" id="3.90.550.10">
    <property type="entry name" value="Spore Coat Polysaccharide Biosynthesis Protein SpsA, Chain A"/>
    <property type="match status" value="5"/>
</dbReference>
<comment type="subcellular location">
    <subcellularLocation>
        <location evidence="1">Endomembrane system</location>
        <topology evidence="1">Multi-pass membrane protein</topology>
    </subcellularLocation>
</comment>
<feature type="binding site" evidence="9">
    <location>
        <position position="111"/>
    </location>
    <ligand>
        <name>UDP-alpha-D-glucose</name>
        <dbReference type="ChEBI" id="CHEBI:58885"/>
    </ligand>
</feature>
<keyword evidence="4 11" id="KW-0812">Transmembrane</keyword>
<evidence type="ECO:0000256" key="9">
    <source>
        <dbReference type="PIRSR" id="PIRSR605150-2"/>
    </source>
</evidence>
<protein>
    <recommendedName>
        <fullName evidence="14">Glycosyltransferase 2-like domain-containing protein</fullName>
    </recommendedName>
</protein>
<keyword evidence="7" id="KW-0961">Cell wall biogenesis/degradation</keyword>
<feature type="binding site" evidence="9">
    <location>
        <position position="112"/>
    </location>
    <ligand>
        <name>UDP-alpha-D-glucose</name>
        <dbReference type="ChEBI" id="CHEBI:58885"/>
    </ligand>
</feature>
<name>A0A6A6KQ95_HEVBR</name>
<comment type="caution">
    <text evidence="12">The sequence shown here is derived from an EMBL/GenBank/DDBJ whole genome shotgun (WGS) entry which is preliminary data.</text>
</comment>
<dbReference type="SUPFAM" id="SSF53448">
    <property type="entry name" value="Nucleotide-diphospho-sugar transferases"/>
    <property type="match status" value="2"/>
</dbReference>